<evidence type="ECO:0000313" key="1">
    <source>
        <dbReference type="EMBL" id="MFC5771191.1"/>
    </source>
</evidence>
<comment type="caution">
    <text evidence="1">The sequence shown here is derived from an EMBL/GenBank/DDBJ whole genome shotgun (WGS) entry which is preliminary data.</text>
</comment>
<feature type="non-terminal residue" evidence="1">
    <location>
        <position position="169"/>
    </location>
</feature>
<organism evidence="1 2">
    <name type="scientific">Thauera sinica</name>
    <dbReference type="NCBI Taxonomy" id="2665146"/>
    <lineage>
        <taxon>Bacteria</taxon>
        <taxon>Pseudomonadati</taxon>
        <taxon>Pseudomonadota</taxon>
        <taxon>Betaproteobacteria</taxon>
        <taxon>Rhodocyclales</taxon>
        <taxon>Zoogloeaceae</taxon>
        <taxon>Thauera</taxon>
    </lineage>
</organism>
<keyword evidence="2" id="KW-1185">Reference proteome</keyword>
<name>A0ABW1AW29_9RHOO</name>
<accession>A0ABW1AW29</accession>
<protein>
    <submittedName>
        <fullName evidence="1">Uncharacterized protein</fullName>
    </submittedName>
</protein>
<feature type="non-terminal residue" evidence="1">
    <location>
        <position position="1"/>
    </location>
</feature>
<gene>
    <name evidence="1" type="ORF">ACFPTN_17565</name>
</gene>
<reference evidence="2" key="1">
    <citation type="journal article" date="2019" name="Int. J. Syst. Evol. Microbiol.">
        <title>The Global Catalogue of Microorganisms (GCM) 10K type strain sequencing project: providing services to taxonomists for standard genome sequencing and annotation.</title>
        <authorList>
            <consortium name="The Broad Institute Genomics Platform"/>
            <consortium name="The Broad Institute Genome Sequencing Center for Infectious Disease"/>
            <person name="Wu L."/>
            <person name="Ma J."/>
        </authorList>
    </citation>
    <scope>NUCLEOTIDE SEQUENCE [LARGE SCALE GENOMIC DNA]</scope>
    <source>
        <strain evidence="2">SHR3</strain>
    </source>
</reference>
<dbReference type="RefSeq" id="WP_385961685.1">
    <property type="nucleotide sequence ID" value="NZ_JBHSOG010000089.1"/>
</dbReference>
<evidence type="ECO:0000313" key="2">
    <source>
        <dbReference type="Proteomes" id="UP001595974"/>
    </source>
</evidence>
<sequence>VNRLSTVAAGGDLSIDAAQFSNEGGLSGTIERTRIYGGHDQVKDGVVKRFIKANVIPYNEYNNADFPNIYYVNGVGDMRLARSEWVDGRMWIPDVGMVDYRRLVYFDMETGKTLTRLLEFGTSFALLAEFEPAQSQYDPNNLLPLPADFDSLILTSDVEVATATGGGHG</sequence>
<proteinExistence type="predicted"/>
<dbReference type="Proteomes" id="UP001595974">
    <property type="component" value="Unassembled WGS sequence"/>
</dbReference>
<dbReference type="EMBL" id="JBHSOG010000089">
    <property type="protein sequence ID" value="MFC5771191.1"/>
    <property type="molecule type" value="Genomic_DNA"/>
</dbReference>